<evidence type="ECO:0000313" key="1">
    <source>
        <dbReference type="EMBL" id="KAI9910532.1"/>
    </source>
</evidence>
<dbReference type="Proteomes" id="UP001163321">
    <property type="component" value="Chromosome 6"/>
</dbReference>
<organism evidence="1 2">
    <name type="scientific">Peronosclerospora sorghi</name>
    <dbReference type="NCBI Taxonomy" id="230839"/>
    <lineage>
        <taxon>Eukaryota</taxon>
        <taxon>Sar</taxon>
        <taxon>Stramenopiles</taxon>
        <taxon>Oomycota</taxon>
        <taxon>Peronosporomycetes</taxon>
        <taxon>Peronosporales</taxon>
        <taxon>Peronosporaceae</taxon>
        <taxon>Peronosclerospora</taxon>
    </lineage>
</organism>
<gene>
    <name evidence="1" type="ORF">PsorP6_010021</name>
</gene>
<proteinExistence type="predicted"/>
<sequence>MKAFRSESLMDEIVLNADSSYSWQYFRQIERDVPINVCHLLTRGEIVKALFGINDVWEEGDSEECTVVIIHLNIYDFCIFMVKEATSSHHGSTLNLHVLSSMLVSALPHPQ</sequence>
<dbReference type="EMBL" id="CM047585">
    <property type="protein sequence ID" value="KAI9910532.1"/>
    <property type="molecule type" value="Genomic_DNA"/>
</dbReference>
<accession>A0ACC0VWB2</accession>
<reference evidence="1 2" key="1">
    <citation type="journal article" date="2022" name="bioRxiv">
        <title>The genome of the oomycete Peronosclerospora sorghi, a cosmopolitan pathogen of maize and sorghum, is inflated with dispersed pseudogenes.</title>
        <authorList>
            <person name="Fletcher K."/>
            <person name="Martin F."/>
            <person name="Isakeit T."/>
            <person name="Cavanaugh K."/>
            <person name="Magill C."/>
            <person name="Michelmore R."/>
        </authorList>
    </citation>
    <scope>NUCLEOTIDE SEQUENCE [LARGE SCALE GENOMIC DNA]</scope>
    <source>
        <strain evidence="1">P6</strain>
    </source>
</reference>
<protein>
    <submittedName>
        <fullName evidence="1">Uncharacterized protein</fullName>
    </submittedName>
</protein>
<keyword evidence="2" id="KW-1185">Reference proteome</keyword>
<name>A0ACC0VWB2_9STRA</name>
<comment type="caution">
    <text evidence="1">The sequence shown here is derived from an EMBL/GenBank/DDBJ whole genome shotgun (WGS) entry which is preliminary data.</text>
</comment>
<evidence type="ECO:0000313" key="2">
    <source>
        <dbReference type="Proteomes" id="UP001163321"/>
    </source>
</evidence>